<comment type="caution">
    <text evidence="2">The sequence shown here is derived from an EMBL/GenBank/DDBJ whole genome shotgun (WGS) entry which is preliminary data.</text>
</comment>
<dbReference type="RefSeq" id="WP_146525523.1">
    <property type="nucleotide sequence ID" value="NZ_SJPV01000002.1"/>
</dbReference>
<keyword evidence="3" id="KW-1185">Reference proteome</keyword>
<evidence type="ECO:0000313" key="3">
    <source>
        <dbReference type="Proteomes" id="UP000319143"/>
    </source>
</evidence>
<dbReference type="AlphaFoldDB" id="A0A5C6DWM1"/>
<evidence type="ECO:0000313" key="2">
    <source>
        <dbReference type="EMBL" id="TWU41022.1"/>
    </source>
</evidence>
<accession>A0A5C6DWM1</accession>
<gene>
    <name evidence="2" type="ORF">Poly41_18570</name>
</gene>
<dbReference type="Proteomes" id="UP000319143">
    <property type="component" value="Unassembled WGS sequence"/>
</dbReference>
<name>A0A5C6DWM1_9BACT</name>
<protein>
    <submittedName>
        <fullName evidence="2">Uncharacterized protein</fullName>
    </submittedName>
</protein>
<sequence length="328" mass="36151" precursor="true">MRNRIIVTLAFTALAVGFTSPAQADQPKIGTYLVGDWSMAGQIDGEKFTGKMAVGRLADGQSLLYEWSGKVNGIVTQGTLLGGIDPGSGKVVEHAFAESNHFTNTYDKVLEDELGKATGKRVGTVNGKPFAGDIVVDRTSHDRFTYTVSSNGNVTVHFVFERIGKVGPDYETLKAMEFFIGDWEATTTVQEDGLDLGDLYQPGATENRYETWYWIEDKNYIGVKFGGEIDGKEAHTGFEMVGVDPKSGKVVHWLFSKLGGSGTGTWKIGPKELRLNWNYRTAAGNFLKGVAYHKVVDEDTYTWQIRDMTEDGKKLADTPVVTLHRVKK</sequence>
<reference evidence="2 3" key="1">
    <citation type="submission" date="2019-02" db="EMBL/GenBank/DDBJ databases">
        <title>Deep-cultivation of Planctomycetes and their phenomic and genomic characterization uncovers novel biology.</title>
        <authorList>
            <person name="Wiegand S."/>
            <person name="Jogler M."/>
            <person name="Boedeker C."/>
            <person name="Pinto D."/>
            <person name="Vollmers J."/>
            <person name="Rivas-Marin E."/>
            <person name="Kohn T."/>
            <person name="Peeters S.H."/>
            <person name="Heuer A."/>
            <person name="Rast P."/>
            <person name="Oberbeckmann S."/>
            <person name="Bunk B."/>
            <person name="Jeske O."/>
            <person name="Meyerdierks A."/>
            <person name="Storesund J.E."/>
            <person name="Kallscheuer N."/>
            <person name="Luecker S."/>
            <person name="Lage O.M."/>
            <person name="Pohl T."/>
            <person name="Merkel B.J."/>
            <person name="Hornburger P."/>
            <person name="Mueller R.-W."/>
            <person name="Bruemmer F."/>
            <person name="Labrenz M."/>
            <person name="Spormann A.M."/>
            <person name="Op Den Camp H."/>
            <person name="Overmann J."/>
            <person name="Amann R."/>
            <person name="Jetten M.S.M."/>
            <person name="Mascher T."/>
            <person name="Medema M.H."/>
            <person name="Devos D.P."/>
            <person name="Kaster A.-K."/>
            <person name="Ovreas L."/>
            <person name="Rohde M."/>
            <person name="Galperin M.Y."/>
            <person name="Jogler C."/>
        </authorList>
    </citation>
    <scope>NUCLEOTIDE SEQUENCE [LARGE SCALE GENOMIC DNA]</scope>
    <source>
        <strain evidence="2 3">Poly41</strain>
    </source>
</reference>
<feature type="signal peptide" evidence="1">
    <location>
        <begin position="1"/>
        <end position="24"/>
    </location>
</feature>
<organism evidence="2 3">
    <name type="scientific">Novipirellula artificiosorum</name>
    <dbReference type="NCBI Taxonomy" id="2528016"/>
    <lineage>
        <taxon>Bacteria</taxon>
        <taxon>Pseudomonadati</taxon>
        <taxon>Planctomycetota</taxon>
        <taxon>Planctomycetia</taxon>
        <taxon>Pirellulales</taxon>
        <taxon>Pirellulaceae</taxon>
        <taxon>Novipirellula</taxon>
    </lineage>
</organism>
<proteinExistence type="predicted"/>
<keyword evidence="1" id="KW-0732">Signal</keyword>
<dbReference type="EMBL" id="SJPV01000002">
    <property type="protein sequence ID" value="TWU41022.1"/>
    <property type="molecule type" value="Genomic_DNA"/>
</dbReference>
<feature type="chain" id="PRO_5022709012" evidence="1">
    <location>
        <begin position="25"/>
        <end position="328"/>
    </location>
</feature>
<evidence type="ECO:0000256" key="1">
    <source>
        <dbReference type="SAM" id="SignalP"/>
    </source>
</evidence>